<dbReference type="PANTHER" id="PTHR34835">
    <property type="entry name" value="OS07G0283600 PROTEIN-RELATED"/>
    <property type="match status" value="1"/>
</dbReference>
<dbReference type="InterPro" id="IPR003653">
    <property type="entry name" value="Peptidase_C48_C"/>
</dbReference>
<keyword evidence="5" id="KW-0472">Membrane</keyword>
<reference evidence="7" key="2">
    <citation type="submission" date="2018-05" db="EMBL/GenBank/DDBJ databases">
        <title>OpunRS2 (Oryza punctata Reference Sequence Version 2).</title>
        <authorList>
            <person name="Zhang J."/>
            <person name="Kudrna D."/>
            <person name="Lee S."/>
            <person name="Talag J."/>
            <person name="Welchert J."/>
            <person name="Wing R.A."/>
        </authorList>
    </citation>
    <scope>NUCLEOTIDE SEQUENCE [LARGE SCALE GENOMIC DNA]</scope>
</reference>
<dbReference type="HOGENOM" id="CLU_007688_0_0_1"/>
<name>A0A0E0JJV1_ORYPU</name>
<dbReference type="InterPro" id="IPR038765">
    <property type="entry name" value="Papain-like_cys_pep_sf"/>
</dbReference>
<dbReference type="AlphaFoldDB" id="A0A0E0JJV1"/>
<evidence type="ECO:0000256" key="2">
    <source>
        <dbReference type="ARBA" id="ARBA00022670"/>
    </source>
</evidence>
<dbReference type="PROSITE" id="PS50600">
    <property type="entry name" value="ULP_PROTEASE"/>
    <property type="match status" value="1"/>
</dbReference>
<evidence type="ECO:0000256" key="3">
    <source>
        <dbReference type="ARBA" id="ARBA00022801"/>
    </source>
</evidence>
<keyword evidence="5" id="KW-1133">Transmembrane helix</keyword>
<dbReference type="GO" id="GO:0006508">
    <property type="term" value="P:proteolysis"/>
    <property type="evidence" value="ECO:0007669"/>
    <property type="project" value="UniProtKB-KW"/>
</dbReference>
<dbReference type="SUPFAM" id="SSF54001">
    <property type="entry name" value="Cysteine proteinases"/>
    <property type="match status" value="1"/>
</dbReference>
<keyword evidence="8" id="KW-1185">Reference proteome</keyword>
<dbReference type="STRING" id="4537.A0A0E0JJV1"/>
<comment type="similarity">
    <text evidence="1">Belongs to the peptidase C48 family.</text>
</comment>
<reference evidence="7" key="1">
    <citation type="submission" date="2015-04" db="UniProtKB">
        <authorList>
            <consortium name="EnsemblPlants"/>
        </authorList>
    </citation>
    <scope>IDENTIFICATION</scope>
</reference>
<dbReference type="PANTHER" id="PTHR34835:SF60">
    <property type="entry name" value="OS10G0490300 PROTEIN"/>
    <property type="match status" value="1"/>
</dbReference>
<dbReference type="eggNOG" id="KOG0778">
    <property type="taxonomic scope" value="Eukaryota"/>
</dbReference>
<sequence length="855" mass="98171">MAPIHKSRLGKAPIVIDSDDSDDVDVDPSDDDDEECNGGKIDDIVLGIHRKMIVQDMMKKLMANYDLPKLNVKRQKACATKEPSFTRFSARYFSEVINSLSTYQKSIVEKYEFDSLLLFESNFVHVKFASWIANKVDVRTSEIILKDKIIPITKESVHDVLGVSLGGIEFGKDYETRRQSVLSMFDQLSMPSVKFLRDQLIQKKELSEHQIITSFLIVALAWILCPNSSRIPSIKYMNIFEDVLYLNYVDFGSRNVDQGFPRMYVWKHDMISSFSKLDEVDDFNYGLRPIKDFHSTCYFKPEPAHSRSNSIRANLDSAVCTLVPDLLKDRISEMFSEYCCSHHIVDTDSLEELLVSIIPLLAESSKSAHLQHQTEHHAVSAPIITEDGPSNSQPASPKGKQCHNPVLNSEFYGSTANGHGDKISVNNLTMHKSFIPVNIDASRNANAPSCLDGQHFVTPDVSYLRNRNNFLNEGSSVAALSLVKNHYISFHSIEDTPEYMIPGNQNLGSHKRSNFQNVNKRIFQDLTLPLHGPRRVVIPARVASDPFVTNRLRFPITDEERRYYIAVCRLVESSTYYAIDIDNVKAKFYSFGNSLKKGGPVSHYEQLISDLSILALEKVDKSFTGDGKARKLNLCDMLFFPIYYNEHWFLFIVDIKDRMLIILDSLHHEGHNYFEPILSLLINNLQTVWDKFVDAPLNFHGFKIVFPPVPRQEYNCDSGVYVMKFVELWSPRIVLSNVFGNENINNIRVQYANQIFFHPKNRMLQTDIEDVVLNWFDAIWDEGTSGCLVLKFSAIRQGWMSGRLIFTWEFGFCWFHLLDLQLFCFDLVVLLFHLLVIHGFISFLCPIWCTFWFFV</sequence>
<protein>
    <recommendedName>
        <fullName evidence="6">Ubiquitin-like protease family profile domain-containing protein</fullName>
    </recommendedName>
</protein>
<organism evidence="7">
    <name type="scientific">Oryza punctata</name>
    <name type="common">Red rice</name>
    <dbReference type="NCBI Taxonomy" id="4537"/>
    <lineage>
        <taxon>Eukaryota</taxon>
        <taxon>Viridiplantae</taxon>
        <taxon>Streptophyta</taxon>
        <taxon>Embryophyta</taxon>
        <taxon>Tracheophyta</taxon>
        <taxon>Spermatophyta</taxon>
        <taxon>Magnoliopsida</taxon>
        <taxon>Liliopsida</taxon>
        <taxon>Poales</taxon>
        <taxon>Poaceae</taxon>
        <taxon>BOP clade</taxon>
        <taxon>Oryzoideae</taxon>
        <taxon>Oryzeae</taxon>
        <taxon>Oryzinae</taxon>
        <taxon>Oryza</taxon>
    </lineage>
</organism>
<feature type="transmembrane region" description="Helical" evidence="5">
    <location>
        <begin position="827"/>
        <end position="854"/>
    </location>
</feature>
<evidence type="ECO:0000256" key="1">
    <source>
        <dbReference type="ARBA" id="ARBA00005234"/>
    </source>
</evidence>
<keyword evidence="2" id="KW-0645">Protease</keyword>
<keyword evidence="3" id="KW-0378">Hydrolase</keyword>
<dbReference type="Pfam" id="PF02902">
    <property type="entry name" value="Peptidase_C48"/>
    <property type="match status" value="1"/>
</dbReference>
<evidence type="ECO:0000259" key="6">
    <source>
        <dbReference type="PROSITE" id="PS50600"/>
    </source>
</evidence>
<evidence type="ECO:0000313" key="8">
    <source>
        <dbReference type="Proteomes" id="UP000026962"/>
    </source>
</evidence>
<accession>A0A0E0JJV1</accession>
<keyword evidence="5" id="KW-0812">Transmembrane</keyword>
<feature type="domain" description="Ubiquitin-like protease family profile" evidence="6">
    <location>
        <begin position="454"/>
        <end position="729"/>
    </location>
</feature>
<evidence type="ECO:0000256" key="5">
    <source>
        <dbReference type="SAM" id="Phobius"/>
    </source>
</evidence>
<dbReference type="GO" id="GO:0008234">
    <property type="term" value="F:cysteine-type peptidase activity"/>
    <property type="evidence" value="ECO:0007669"/>
    <property type="project" value="InterPro"/>
</dbReference>
<dbReference type="Gene3D" id="3.40.395.10">
    <property type="entry name" value="Adenoviral Proteinase, Chain A"/>
    <property type="match status" value="1"/>
</dbReference>
<evidence type="ECO:0000256" key="4">
    <source>
        <dbReference type="SAM" id="MobiDB-lite"/>
    </source>
</evidence>
<feature type="region of interest" description="Disordered" evidence="4">
    <location>
        <begin position="1"/>
        <end position="35"/>
    </location>
</feature>
<evidence type="ECO:0000313" key="7">
    <source>
        <dbReference type="EnsemblPlants" id="OPUNC01G19150.1"/>
    </source>
</evidence>
<dbReference type="EnsemblPlants" id="OPUNC01G19150.1">
    <property type="protein sequence ID" value="OPUNC01G19150.1"/>
    <property type="gene ID" value="OPUNC01G19150"/>
</dbReference>
<dbReference type="Proteomes" id="UP000026962">
    <property type="component" value="Chromosome 1"/>
</dbReference>
<feature type="compositionally biased region" description="Acidic residues" evidence="4">
    <location>
        <begin position="17"/>
        <end position="35"/>
    </location>
</feature>
<proteinExistence type="inferred from homology"/>
<dbReference type="Gramene" id="OPUNC01G19150.1">
    <property type="protein sequence ID" value="OPUNC01G19150.1"/>
    <property type="gene ID" value="OPUNC01G19150"/>
</dbReference>